<organism evidence="2 3">
    <name type="scientific">Candidatus Mcinerneyibacterium aminivorans</name>
    <dbReference type="NCBI Taxonomy" id="2703815"/>
    <lineage>
        <taxon>Bacteria</taxon>
        <taxon>Candidatus Macinerneyibacteriota</taxon>
        <taxon>Candidatus Mcinerneyibacteria</taxon>
        <taxon>Candidatus Mcinerneyibacteriales</taxon>
        <taxon>Candidatus Mcinerneyibacteriaceae</taxon>
        <taxon>Candidatus Mcinerneyibacterium</taxon>
    </lineage>
</organism>
<feature type="transmembrane region" description="Helical" evidence="1">
    <location>
        <begin position="7"/>
        <end position="24"/>
    </location>
</feature>
<proteinExistence type="predicted"/>
<feature type="transmembrane region" description="Helical" evidence="1">
    <location>
        <begin position="59"/>
        <end position="82"/>
    </location>
</feature>
<dbReference type="AlphaFoldDB" id="A0A5D0MFH8"/>
<gene>
    <name evidence="2" type="ORF">FXF47_05580</name>
</gene>
<keyword evidence="1" id="KW-0812">Transmembrane</keyword>
<dbReference type="EMBL" id="VSIX01000050">
    <property type="protein sequence ID" value="TYB31172.1"/>
    <property type="molecule type" value="Genomic_DNA"/>
</dbReference>
<sequence length="451" mass="53880">MKKLTNVSIFLAGIFLVLFVLLFGLNSFNIIFLIGLLYLVLLLLFSTRYSEYSMVLKSAVVIAMLIFNFIYLSFIATLIVNYPEKKKSVNRFETEIAGVERIDGFKKIMYRKKEIQISHKTRSNLEKFSFKSDEVKNLIDNTSKYRQKVINFLNEDKIEKSTVKWEDVEFNIKNAKNLQKIYLLELNYINYLVSVNNIRKAKILYIKLWKGLKTYSGQYNSYLEIINYLKLAQYLVDFSQEVNIKYFTDEKIAGIVEKFIDNLNISIKKSYISRYKSWEKSMDKHNIKEELRKLNYEIFEDEQLRNVFASWPFWDKNRFLSLVNLYFYRYYNFADRKFYEISDSVDKIENKRKGWGSFPHIYSNPIGKIIFSNRVPSFSIYYKRKNIQKSILKAFMWVIGKQDFKNLNNIPIDSLTGRKYIVKKQNNRLIIQSGYEFGDYLNKYSLKFNLQ</sequence>
<evidence type="ECO:0000313" key="2">
    <source>
        <dbReference type="EMBL" id="TYB31172.1"/>
    </source>
</evidence>
<feature type="transmembrane region" description="Helical" evidence="1">
    <location>
        <begin position="30"/>
        <end position="47"/>
    </location>
</feature>
<evidence type="ECO:0000256" key="1">
    <source>
        <dbReference type="SAM" id="Phobius"/>
    </source>
</evidence>
<name>A0A5D0MFH8_9BACT</name>
<dbReference type="Proteomes" id="UP000324143">
    <property type="component" value="Unassembled WGS sequence"/>
</dbReference>
<evidence type="ECO:0000313" key="3">
    <source>
        <dbReference type="Proteomes" id="UP000324143"/>
    </source>
</evidence>
<accession>A0A5D0MFH8</accession>
<keyword evidence="3" id="KW-1185">Reference proteome</keyword>
<comment type="caution">
    <text evidence="2">The sequence shown here is derived from an EMBL/GenBank/DDBJ whole genome shotgun (WGS) entry which is preliminary data.</text>
</comment>
<reference evidence="2" key="1">
    <citation type="submission" date="2019-08" db="EMBL/GenBank/DDBJ databases">
        <title>Genomic characterization of a novel candidate phylum (ARYD3) from a high temperature, high salinity tertiary oil reservoir in north central Oklahoma, USA.</title>
        <authorList>
            <person name="Youssef N.H."/>
            <person name="Yadav A."/>
            <person name="Elshahed M.S."/>
        </authorList>
    </citation>
    <scope>NUCLEOTIDE SEQUENCE [LARGE SCALE GENOMIC DNA]</scope>
    <source>
        <strain evidence="2">ARYD3</strain>
    </source>
</reference>
<keyword evidence="1" id="KW-0472">Membrane</keyword>
<protein>
    <submittedName>
        <fullName evidence="2">Uncharacterized protein</fullName>
    </submittedName>
</protein>
<keyword evidence="1" id="KW-1133">Transmembrane helix</keyword>